<dbReference type="Proteomes" id="UP001276659">
    <property type="component" value="Unassembled WGS sequence"/>
</dbReference>
<dbReference type="SUPFAM" id="SSF53474">
    <property type="entry name" value="alpha/beta-Hydrolases"/>
    <property type="match status" value="1"/>
</dbReference>
<keyword evidence="1" id="KW-0732">Signal</keyword>
<dbReference type="PANTHER" id="PTHR43194">
    <property type="entry name" value="HYDROLASE ALPHA/BETA FOLD FAMILY"/>
    <property type="match status" value="1"/>
</dbReference>
<evidence type="ECO:0000313" key="3">
    <source>
        <dbReference type="EMBL" id="KAK3176267.1"/>
    </source>
</evidence>
<dbReference type="InterPro" id="IPR000073">
    <property type="entry name" value="AB_hydrolase_1"/>
</dbReference>
<dbReference type="AlphaFoldDB" id="A0AAD9ZDE2"/>
<reference evidence="3" key="1">
    <citation type="submission" date="2022-11" db="EMBL/GenBank/DDBJ databases">
        <title>Chromosomal genome sequence assembly and mating type (MAT) locus characterization of the leprose asexual lichenized fungus Lepraria neglecta (Nyl.) Erichsen.</title>
        <authorList>
            <person name="Allen J.L."/>
            <person name="Pfeffer B."/>
        </authorList>
    </citation>
    <scope>NUCLEOTIDE SEQUENCE</scope>
    <source>
        <strain evidence="3">Allen 5258</strain>
    </source>
</reference>
<organism evidence="3 4">
    <name type="scientific">Lepraria neglecta</name>
    <dbReference type="NCBI Taxonomy" id="209136"/>
    <lineage>
        <taxon>Eukaryota</taxon>
        <taxon>Fungi</taxon>
        <taxon>Dikarya</taxon>
        <taxon>Ascomycota</taxon>
        <taxon>Pezizomycotina</taxon>
        <taxon>Lecanoromycetes</taxon>
        <taxon>OSLEUM clade</taxon>
        <taxon>Lecanoromycetidae</taxon>
        <taxon>Lecanorales</taxon>
        <taxon>Lecanorineae</taxon>
        <taxon>Stereocaulaceae</taxon>
        <taxon>Lepraria</taxon>
    </lineage>
</organism>
<dbReference type="InterPro" id="IPR050228">
    <property type="entry name" value="Carboxylesterase_BioH"/>
</dbReference>
<evidence type="ECO:0000259" key="2">
    <source>
        <dbReference type="Pfam" id="PF12697"/>
    </source>
</evidence>
<keyword evidence="4" id="KW-1185">Reference proteome</keyword>
<dbReference type="PANTHER" id="PTHR43194:SF4">
    <property type="entry name" value="AB HYDROLASE-1 DOMAIN-CONTAINING PROTEIN"/>
    <property type="match status" value="1"/>
</dbReference>
<comment type="caution">
    <text evidence="3">The sequence shown here is derived from an EMBL/GenBank/DDBJ whole genome shotgun (WGS) entry which is preliminary data.</text>
</comment>
<feature type="domain" description="AB hydrolase-1" evidence="2">
    <location>
        <begin position="74"/>
        <end position="365"/>
    </location>
</feature>
<sequence>MKLSTLYCVLSLLQAALSSPIGPSKQLEALHRRNVFYAGGEYVFNATQGGTILINQQYVEELIPAAGAKHPYPIVFFHGGGISGAQWLNKDDGNAGWASYFLNQGYVVYILDIWSVGRSSATDLPPVLDARTVELVEIAFSAPEVYKNYYQAQFHTQFPGTGLKGDPAFDDFYARLLPLQFNARQENITRTSTCALLQIIGPAFFISHSIGGSAAFLATDGCPTLVKGHVAVEADQAPFTSYDTSVVGANMSSPARAYGIADVPLTYDPPVTDPSQLVQKMTGQLQYKDGLLFRYPCIKQGAPVHKLVNIAQAPVLFLTTQASVHILFDQCLVQFLEQAGVNVNFTKLADIGIEGNGHFSMLENNSDSIATYILSWLVTHE</sequence>
<feature type="signal peptide" evidence="1">
    <location>
        <begin position="1"/>
        <end position="18"/>
    </location>
</feature>
<feature type="chain" id="PRO_5042293963" description="AB hydrolase-1 domain-containing protein" evidence="1">
    <location>
        <begin position="19"/>
        <end position="381"/>
    </location>
</feature>
<name>A0AAD9ZDE2_9LECA</name>
<proteinExistence type="predicted"/>
<evidence type="ECO:0000256" key="1">
    <source>
        <dbReference type="SAM" id="SignalP"/>
    </source>
</evidence>
<dbReference type="Pfam" id="PF12697">
    <property type="entry name" value="Abhydrolase_6"/>
    <property type="match status" value="1"/>
</dbReference>
<dbReference type="Gene3D" id="3.40.50.1820">
    <property type="entry name" value="alpha/beta hydrolase"/>
    <property type="match status" value="1"/>
</dbReference>
<dbReference type="EMBL" id="JASNWA010000004">
    <property type="protein sequence ID" value="KAK3176267.1"/>
    <property type="molecule type" value="Genomic_DNA"/>
</dbReference>
<accession>A0AAD9ZDE2</accession>
<evidence type="ECO:0000313" key="4">
    <source>
        <dbReference type="Proteomes" id="UP001276659"/>
    </source>
</evidence>
<gene>
    <name evidence="3" type="ORF">OEA41_007590</name>
</gene>
<protein>
    <recommendedName>
        <fullName evidence="2">AB hydrolase-1 domain-containing protein</fullName>
    </recommendedName>
</protein>
<dbReference type="InterPro" id="IPR029058">
    <property type="entry name" value="AB_hydrolase_fold"/>
</dbReference>